<dbReference type="InterPro" id="IPR022293">
    <property type="entry name" value="Integrating-conj_element"/>
</dbReference>
<proteinExistence type="predicted"/>
<feature type="signal peptide" evidence="1">
    <location>
        <begin position="1"/>
        <end position="22"/>
    </location>
</feature>
<protein>
    <submittedName>
        <fullName evidence="2">TIGR03759 family integrating conjugative element protein</fullName>
    </submittedName>
</protein>
<sequence>MNRPIIRAIACACALSATAIEAAPSTAAAGSATSSVQQLTGESALSLNQIQNKAAQEWGLTAKEYERYQEVMQGPRGVYSPGLDPLTALGVEARSESERRRFAELQVQAERQRVERELAYQRAYDEAYQRLYPGIKAIEISSSPIAQPGSSTSGPVLAGSGRTALFVQDDCPPCIDQVKRLQAAQTPFDLYFVGSQNDDERIRRWAILAGVDPSNVKSRLITLNHDQGRWIRLGLGGSLPATVTQVNGSWRRQ</sequence>
<evidence type="ECO:0000313" key="2">
    <source>
        <dbReference type="EMBL" id="MDZ5738061.1"/>
    </source>
</evidence>
<gene>
    <name evidence="2" type="ORF">SOW75_07655</name>
</gene>
<dbReference type="NCBIfam" id="TIGR03759">
    <property type="entry name" value="conj_TIGR03759"/>
    <property type="match status" value="1"/>
</dbReference>
<keyword evidence="3" id="KW-1185">Reference proteome</keyword>
<keyword evidence="1" id="KW-0732">Signal</keyword>
<evidence type="ECO:0000256" key="1">
    <source>
        <dbReference type="SAM" id="SignalP"/>
    </source>
</evidence>
<dbReference type="RefSeq" id="WP_322491018.1">
    <property type="nucleotide sequence ID" value="NZ_JAXUBM010000006.1"/>
</dbReference>
<dbReference type="EMBL" id="JAXUBM010000006">
    <property type="protein sequence ID" value="MDZ5738061.1"/>
    <property type="molecule type" value="Genomic_DNA"/>
</dbReference>
<evidence type="ECO:0000313" key="3">
    <source>
        <dbReference type="Proteomes" id="UP001292116"/>
    </source>
</evidence>
<comment type="caution">
    <text evidence="2">The sequence shown here is derived from an EMBL/GenBank/DDBJ whole genome shotgun (WGS) entry which is preliminary data.</text>
</comment>
<feature type="chain" id="PRO_5045963683" evidence="1">
    <location>
        <begin position="23"/>
        <end position="253"/>
    </location>
</feature>
<name>A0ABU5KVW5_9PSED</name>
<dbReference type="Proteomes" id="UP001292116">
    <property type="component" value="Unassembled WGS sequence"/>
</dbReference>
<reference evidence="2 3" key="1">
    <citation type="submission" date="2023-11" db="EMBL/GenBank/DDBJ databases">
        <title>Draft genomes analysis of Pseudomonas asiatica isolated from milk, feces and farm soil of cows suffering from clinical mastitis.</title>
        <authorList>
            <person name="Rahman T."/>
            <person name="Das Z.C."/>
            <person name="Hoque M.N."/>
        </authorList>
    </citation>
    <scope>NUCLEOTIDE SEQUENCE [LARGE SCALE GENOMIC DNA]</scope>
    <source>
        <strain evidence="2 3">2F2</strain>
    </source>
</reference>
<accession>A0ABU5KVW5</accession>
<organism evidence="2 3">
    <name type="scientific">Pseudomonas asiatica</name>
    <dbReference type="NCBI Taxonomy" id="2219225"/>
    <lineage>
        <taxon>Bacteria</taxon>
        <taxon>Pseudomonadati</taxon>
        <taxon>Pseudomonadota</taxon>
        <taxon>Gammaproteobacteria</taxon>
        <taxon>Pseudomonadales</taxon>
        <taxon>Pseudomonadaceae</taxon>
        <taxon>Pseudomonas</taxon>
    </lineage>
</organism>